<proteinExistence type="predicted"/>
<dbReference type="Proteomes" id="UP000282985">
    <property type="component" value="Unassembled WGS sequence"/>
</dbReference>
<evidence type="ECO:0000313" key="2">
    <source>
        <dbReference type="Proteomes" id="UP000282985"/>
    </source>
</evidence>
<accession>A0A434AEN7</accession>
<organism evidence="1 2">
    <name type="scientific">Ancylomarina longa</name>
    <dbReference type="NCBI Taxonomy" id="2487017"/>
    <lineage>
        <taxon>Bacteria</taxon>
        <taxon>Pseudomonadati</taxon>
        <taxon>Bacteroidota</taxon>
        <taxon>Bacteroidia</taxon>
        <taxon>Marinilabiliales</taxon>
        <taxon>Marinifilaceae</taxon>
        <taxon>Ancylomarina</taxon>
    </lineage>
</organism>
<comment type="caution">
    <text evidence="1">The sequence shown here is derived from an EMBL/GenBank/DDBJ whole genome shotgun (WGS) entry which is preliminary data.</text>
</comment>
<gene>
    <name evidence="1" type="ORF">DLK05_16340</name>
</gene>
<evidence type="ECO:0000313" key="1">
    <source>
        <dbReference type="EMBL" id="RUT72853.1"/>
    </source>
</evidence>
<dbReference type="AlphaFoldDB" id="A0A434AEN7"/>
<reference evidence="1 2" key="1">
    <citation type="submission" date="2018-11" db="EMBL/GenBank/DDBJ databases">
        <title>Parancylomarina longa gen. nov., sp. nov., isolated from sediments of southern Okinawa.</title>
        <authorList>
            <person name="Fu T."/>
        </authorList>
    </citation>
    <scope>NUCLEOTIDE SEQUENCE [LARGE SCALE GENOMIC DNA]</scope>
    <source>
        <strain evidence="1 2">T3-2 S1-C</strain>
    </source>
</reference>
<dbReference type="OrthoDB" id="1115578at2"/>
<protein>
    <submittedName>
        <fullName evidence="1">Uncharacterized protein</fullName>
    </submittedName>
</protein>
<dbReference type="EMBL" id="RJJX01000041">
    <property type="protein sequence ID" value="RUT72853.1"/>
    <property type="molecule type" value="Genomic_DNA"/>
</dbReference>
<sequence length="247" mass="27728">MSEEEILNCKAKVEAMLADLAVESNQPISIFTEEAETLESWAMDDKEKLAIGGISEDRIKQIGIRAEVLRFYQASWIKIRRTGKESEIAWKEMAEKAADLCQEMKHAFRYAFRNDAALLGRVSEIAQGYGDADMIQDLKTYSELGLDHQELLAAIGFDVAKLAEAGRLSTEGANLLAEANGSKLKGNESKVIRDKAYTYLKEVVDEVRACGKYLFWKDPIRIKGYQSDYWKSKNGGKKKSITPEVEA</sequence>
<keyword evidence="2" id="KW-1185">Reference proteome</keyword>
<name>A0A434AEN7_9BACT</name>
<dbReference type="RefSeq" id="WP_127345033.1">
    <property type="nucleotide sequence ID" value="NZ_RJJX01000041.1"/>
</dbReference>